<sequence>MFQHYLVFNSKKRTLEHPYPDMNKEEWTRVCDLFVSEEFQLRILMEALCLNSFSFAPTKVARVSHSRDRYSVLHRGNSREFNKGSGNATKSCYRTFPISPERCGFNRSKHSTVAPVNAGSLHLFDEGRIQGDSTVKDVVIPNGTGSTASSTLAQMNEGIGVLNFFRGKNLLITGATGFLAKAIVEKIVREVPDVGKIFLLIKAKSEEAAMERLKSELINTELFNSLQQIHGEAYQDYILSKLVPGVGNVRDPDLAIDADVAQEIRNEVNVVVNSAATTDFRERKINGKATFNTSMHTATENLGHENAPSSSPILDIKGEMKLALDAKEALKDEISTQIKMRELGLERARNYGWQDTYVFTKAMGEMLIEETKGDIPVVIIRPSIIESAYKEPFPGWIEGKARMMDPIILSYGKGELTCFLADSNGILDLETDMVVNATLAAIARHGTAGKGDVNIYHVASSIANPLVLQDLVTFFHEHYISYPLIDAKGRPFRIPTMKLFTSKEEFRAHLSEDVRRRTGFTTATAGNEKLHLQIERIRNKAIEKANHLIDLYEPYCFYAARFDNSNTQTLKKSMSAEEQRMFGFDVRSIDWKDYIVNVHIPGLRKQFLK</sequence>
<dbReference type="GO" id="GO:0010345">
    <property type="term" value="P:suberin biosynthetic process"/>
    <property type="evidence" value="ECO:0007669"/>
    <property type="project" value="TreeGrafter"/>
</dbReference>
<keyword evidence="4" id="KW-0521">NADP</keyword>
<dbReference type="Pfam" id="PF03015">
    <property type="entry name" value="Sterile"/>
    <property type="match status" value="1"/>
</dbReference>
<dbReference type="GO" id="GO:0035336">
    <property type="term" value="P:long-chain fatty-acyl-CoA metabolic process"/>
    <property type="evidence" value="ECO:0007669"/>
    <property type="project" value="TreeGrafter"/>
</dbReference>
<protein>
    <recommendedName>
        <fullName evidence="4">Fatty acyl-CoA reductase</fullName>
        <ecNumber evidence="4">1.2.1.84</ecNumber>
    </recommendedName>
</protein>
<evidence type="ECO:0000313" key="7">
    <source>
        <dbReference type="EMBL" id="KAB1223939.1"/>
    </source>
</evidence>
<dbReference type="GO" id="GO:0102965">
    <property type="term" value="F:alcohol-forming long-chain fatty acyl-CoA reductase activity"/>
    <property type="evidence" value="ECO:0007669"/>
    <property type="project" value="UniProtKB-EC"/>
</dbReference>
<keyword evidence="8" id="KW-1185">Reference proteome</keyword>
<keyword evidence="2 4" id="KW-0444">Lipid biosynthesis</keyword>
<evidence type="ECO:0000256" key="3">
    <source>
        <dbReference type="ARBA" id="ARBA00023098"/>
    </source>
</evidence>
<dbReference type="EMBL" id="RXIC02000020">
    <property type="protein sequence ID" value="KAB1223939.1"/>
    <property type="molecule type" value="Genomic_DNA"/>
</dbReference>
<reference evidence="7 8" key="1">
    <citation type="journal article" date="2019" name="Plant Biotechnol. J.">
        <title>The red bayberry genome and genetic basis of sex determination.</title>
        <authorList>
            <person name="Jia H.M."/>
            <person name="Jia H.J."/>
            <person name="Cai Q.L."/>
            <person name="Wang Y."/>
            <person name="Zhao H.B."/>
            <person name="Yang W.F."/>
            <person name="Wang G.Y."/>
            <person name="Li Y.H."/>
            <person name="Zhan D.L."/>
            <person name="Shen Y.T."/>
            <person name="Niu Q.F."/>
            <person name="Chang L."/>
            <person name="Qiu J."/>
            <person name="Zhao L."/>
            <person name="Xie H.B."/>
            <person name="Fu W.Y."/>
            <person name="Jin J."/>
            <person name="Li X.W."/>
            <person name="Jiao Y."/>
            <person name="Zhou C.C."/>
            <person name="Tu T."/>
            <person name="Chai C.Y."/>
            <person name="Gao J.L."/>
            <person name="Fan L.J."/>
            <person name="van de Weg E."/>
            <person name="Wang J.Y."/>
            <person name="Gao Z.S."/>
        </authorList>
    </citation>
    <scope>NUCLEOTIDE SEQUENCE [LARGE SCALE GENOMIC DNA]</scope>
    <source>
        <tissue evidence="7">Leaves</tissue>
    </source>
</reference>
<comment type="similarity">
    <text evidence="1 4">Belongs to the fatty acyl-CoA reductase family.</text>
</comment>
<comment type="catalytic activity">
    <reaction evidence="4">
        <text>a long-chain fatty acyl-CoA + 2 NADPH + 2 H(+) = a long-chain primary fatty alcohol + 2 NADP(+) + CoA</text>
        <dbReference type="Rhea" id="RHEA:52716"/>
        <dbReference type="ChEBI" id="CHEBI:15378"/>
        <dbReference type="ChEBI" id="CHEBI:57287"/>
        <dbReference type="ChEBI" id="CHEBI:57783"/>
        <dbReference type="ChEBI" id="CHEBI:58349"/>
        <dbReference type="ChEBI" id="CHEBI:77396"/>
        <dbReference type="ChEBI" id="CHEBI:83139"/>
        <dbReference type="EC" id="1.2.1.84"/>
    </reaction>
</comment>
<dbReference type="Gene3D" id="3.40.50.720">
    <property type="entry name" value="NAD(P)-binding Rossmann-like Domain"/>
    <property type="match status" value="2"/>
</dbReference>
<dbReference type="AlphaFoldDB" id="A0A6A1WF61"/>
<feature type="domain" description="Thioester reductase (TE)" evidence="6">
    <location>
        <begin position="172"/>
        <end position="437"/>
    </location>
</feature>
<evidence type="ECO:0000313" key="8">
    <source>
        <dbReference type="Proteomes" id="UP000516437"/>
    </source>
</evidence>
<dbReference type="InterPro" id="IPR013120">
    <property type="entry name" value="FAR_NAD-bd"/>
</dbReference>
<dbReference type="InterPro" id="IPR026055">
    <property type="entry name" value="FAR"/>
</dbReference>
<dbReference type="InterPro" id="IPR033640">
    <property type="entry name" value="FAR_C"/>
</dbReference>
<proteinExistence type="inferred from homology"/>
<dbReference type="InterPro" id="IPR036291">
    <property type="entry name" value="NAD(P)-bd_dom_sf"/>
</dbReference>
<dbReference type="EC" id="1.2.1.84" evidence="4"/>
<keyword evidence="3 4" id="KW-0443">Lipid metabolism</keyword>
<keyword evidence="4" id="KW-0560">Oxidoreductase</keyword>
<comment type="caution">
    <text evidence="7">The sequence shown here is derived from an EMBL/GenBank/DDBJ whole genome shotgun (WGS) entry which is preliminary data.</text>
</comment>
<organism evidence="7 8">
    <name type="scientific">Morella rubra</name>
    <name type="common">Chinese bayberry</name>
    <dbReference type="NCBI Taxonomy" id="262757"/>
    <lineage>
        <taxon>Eukaryota</taxon>
        <taxon>Viridiplantae</taxon>
        <taxon>Streptophyta</taxon>
        <taxon>Embryophyta</taxon>
        <taxon>Tracheophyta</taxon>
        <taxon>Spermatophyta</taxon>
        <taxon>Magnoliopsida</taxon>
        <taxon>eudicotyledons</taxon>
        <taxon>Gunneridae</taxon>
        <taxon>Pentapetalae</taxon>
        <taxon>rosids</taxon>
        <taxon>fabids</taxon>
        <taxon>Fagales</taxon>
        <taxon>Myricaceae</taxon>
        <taxon>Morella</taxon>
    </lineage>
</organism>
<dbReference type="SUPFAM" id="SSF51735">
    <property type="entry name" value="NAD(P)-binding Rossmann-fold domains"/>
    <property type="match status" value="1"/>
</dbReference>
<evidence type="ECO:0000259" key="6">
    <source>
        <dbReference type="Pfam" id="PF07993"/>
    </source>
</evidence>
<name>A0A6A1WF61_9ROSI</name>
<dbReference type="Proteomes" id="UP000516437">
    <property type="component" value="Chromosome 2"/>
</dbReference>
<dbReference type="PANTHER" id="PTHR11011:SF45">
    <property type="entry name" value="FATTY ACYL-COA REDUCTASE CG8306-RELATED"/>
    <property type="match status" value="1"/>
</dbReference>
<evidence type="ECO:0000256" key="1">
    <source>
        <dbReference type="ARBA" id="ARBA00005928"/>
    </source>
</evidence>
<dbReference type="PANTHER" id="PTHR11011">
    <property type="entry name" value="MALE STERILITY PROTEIN 2-RELATED"/>
    <property type="match status" value="1"/>
</dbReference>
<accession>A0A6A1WF61</accession>
<dbReference type="OrthoDB" id="429813at2759"/>
<dbReference type="GO" id="GO:0080019">
    <property type="term" value="F:alcohol-forming very long-chain fatty acyl-CoA reductase activity"/>
    <property type="evidence" value="ECO:0007669"/>
    <property type="project" value="InterPro"/>
</dbReference>
<evidence type="ECO:0000259" key="5">
    <source>
        <dbReference type="Pfam" id="PF03015"/>
    </source>
</evidence>
<dbReference type="Pfam" id="PF07993">
    <property type="entry name" value="NAD_binding_4"/>
    <property type="match status" value="1"/>
</dbReference>
<evidence type="ECO:0000256" key="4">
    <source>
        <dbReference type="RuleBase" id="RU363097"/>
    </source>
</evidence>
<gene>
    <name evidence="7" type="ORF">CJ030_MR2G000626</name>
</gene>
<dbReference type="CDD" id="cd05236">
    <property type="entry name" value="FAR-N_SDR_e"/>
    <property type="match status" value="1"/>
</dbReference>
<evidence type="ECO:0000256" key="2">
    <source>
        <dbReference type="ARBA" id="ARBA00022516"/>
    </source>
</evidence>
<feature type="domain" description="Fatty acyl-CoA reductase C-terminal" evidence="5">
    <location>
        <begin position="538"/>
        <end position="609"/>
    </location>
</feature>
<dbReference type="CDD" id="cd09071">
    <property type="entry name" value="FAR_C"/>
    <property type="match status" value="1"/>
</dbReference>
<comment type="function">
    <text evidence="4">Catalyzes the reduction of fatty acyl-CoA to fatty alcohols.</text>
</comment>